<sequence>MITDFQCNMVYLSSSLRRESPKTYASLVSALEKHGAEYRFLDNTHDIWCRDYMPVQVAEDTFCGFDYDPDYLHESKELLATRTDGNMVCHDLGLEVKQPATPLIIDGGNVIRCDNKIIMIEKVFRENNYSKDNLAKAIEEHFMAELIVLPWDESEIYGHADGLVRYIGNDRVLITNYDRFDKSFTRKVIEALRQHFKEVFKLEYNVQRQHKHNWAYINWLQTDKVLLIPSFGYPEDEQAFKQITTLMPMYQGYAEMISAKDLIRHEGCLNCVSWTIRQG</sequence>
<dbReference type="RefSeq" id="WP_034531211.1">
    <property type="nucleotide sequence ID" value="NZ_CYXP01000001.1"/>
</dbReference>
<name>A0A173RTY0_PARDI</name>
<dbReference type="GO" id="GO:0047632">
    <property type="term" value="F:agmatine deiminase activity"/>
    <property type="evidence" value="ECO:0007669"/>
    <property type="project" value="TreeGrafter"/>
</dbReference>
<evidence type="ECO:0000313" key="4">
    <source>
        <dbReference type="Proteomes" id="UP000095591"/>
    </source>
</evidence>
<dbReference type="EMBL" id="VOHW01000004">
    <property type="protein sequence ID" value="TWV62107.1"/>
    <property type="molecule type" value="Genomic_DNA"/>
</dbReference>
<dbReference type="AlphaFoldDB" id="A0A173RTY0"/>
<gene>
    <name evidence="2" type="ORF">ERS852429_00683</name>
    <name evidence="3" type="ORF">FSA05_08400</name>
</gene>
<dbReference type="InterPro" id="IPR007466">
    <property type="entry name" value="Peptidyl-Arg-deiminase_porph"/>
</dbReference>
<dbReference type="PANTHER" id="PTHR31377">
    <property type="entry name" value="AGMATINE DEIMINASE-RELATED"/>
    <property type="match status" value="1"/>
</dbReference>
<organism evidence="2 4">
    <name type="scientific">Parabacteroides distasonis</name>
    <dbReference type="NCBI Taxonomy" id="823"/>
    <lineage>
        <taxon>Bacteria</taxon>
        <taxon>Pseudomonadati</taxon>
        <taxon>Bacteroidota</taxon>
        <taxon>Bacteroidia</taxon>
        <taxon>Bacteroidales</taxon>
        <taxon>Tannerellaceae</taxon>
        <taxon>Parabacteroides</taxon>
    </lineage>
</organism>
<dbReference type="Pfam" id="PF04371">
    <property type="entry name" value="PAD_porph"/>
    <property type="match status" value="1"/>
</dbReference>
<evidence type="ECO:0000313" key="5">
    <source>
        <dbReference type="Proteomes" id="UP000315827"/>
    </source>
</evidence>
<dbReference type="GO" id="GO:0004668">
    <property type="term" value="F:protein-arginine deiminase activity"/>
    <property type="evidence" value="ECO:0007669"/>
    <property type="project" value="InterPro"/>
</dbReference>
<dbReference type="Proteomes" id="UP000315827">
    <property type="component" value="Unassembled WGS sequence"/>
</dbReference>
<keyword evidence="1" id="KW-0378">Hydrolase</keyword>
<dbReference type="PANTHER" id="PTHR31377:SF0">
    <property type="entry name" value="AGMATINE DEIMINASE-RELATED"/>
    <property type="match status" value="1"/>
</dbReference>
<dbReference type="GO" id="GO:0009446">
    <property type="term" value="P:putrescine biosynthetic process"/>
    <property type="evidence" value="ECO:0007669"/>
    <property type="project" value="InterPro"/>
</dbReference>
<evidence type="ECO:0000313" key="3">
    <source>
        <dbReference type="EMBL" id="TWV62107.1"/>
    </source>
</evidence>
<dbReference type="EMBL" id="CYXP01000001">
    <property type="protein sequence ID" value="CUM81105.1"/>
    <property type="molecule type" value="Genomic_DNA"/>
</dbReference>
<dbReference type="SUPFAM" id="SSF55909">
    <property type="entry name" value="Pentein"/>
    <property type="match status" value="1"/>
</dbReference>
<accession>A0A173RTY0</accession>
<proteinExistence type="predicted"/>
<evidence type="ECO:0000313" key="2">
    <source>
        <dbReference type="EMBL" id="CUM81105.1"/>
    </source>
</evidence>
<dbReference type="Gene3D" id="3.75.10.10">
    <property type="entry name" value="L-arginine/glycine Amidinotransferase, Chain A"/>
    <property type="match status" value="1"/>
</dbReference>
<reference evidence="2 4" key="1">
    <citation type="submission" date="2015-09" db="EMBL/GenBank/DDBJ databases">
        <authorList>
            <consortium name="Pathogen Informatics"/>
        </authorList>
    </citation>
    <scope>NUCLEOTIDE SEQUENCE [LARGE SCALE GENOMIC DNA]</scope>
    <source>
        <strain evidence="2 4">2789STDY5608872</strain>
    </source>
</reference>
<evidence type="ECO:0000256" key="1">
    <source>
        <dbReference type="ARBA" id="ARBA00022801"/>
    </source>
</evidence>
<dbReference type="Proteomes" id="UP000095591">
    <property type="component" value="Unassembled WGS sequence"/>
</dbReference>
<reference evidence="3 5" key="2">
    <citation type="submission" date="2019-07" db="EMBL/GenBank/DDBJ databases">
        <title>Genome sequencing of Parabacteroides distasonis iSURF_7.</title>
        <authorList>
            <person name="Degefu H.N."/>
            <person name="Ruoff K.L."/>
            <person name="Price C.E."/>
            <person name="Valls R.A."/>
            <person name="O'Toole G.A."/>
        </authorList>
    </citation>
    <scope>NUCLEOTIDE SEQUENCE [LARGE SCALE GENOMIC DNA]</scope>
    <source>
        <strain evidence="3 5">CFPLTA003_1B</strain>
    </source>
</reference>
<protein>
    <submittedName>
        <fullName evidence="2 3">Agmatine deiminase</fullName>
    </submittedName>
</protein>